<evidence type="ECO:0000313" key="3">
    <source>
        <dbReference type="Proteomes" id="UP000176850"/>
    </source>
</evidence>
<proteinExistence type="predicted"/>
<evidence type="ECO:0008006" key="4">
    <source>
        <dbReference type="Google" id="ProtNLM"/>
    </source>
</evidence>
<dbReference type="InterPro" id="IPR023346">
    <property type="entry name" value="Lysozyme-like_dom_sf"/>
</dbReference>
<feature type="signal peptide" evidence="1">
    <location>
        <begin position="1"/>
        <end position="23"/>
    </location>
</feature>
<gene>
    <name evidence="2" type="ORF">A2799_04600</name>
</gene>
<reference evidence="2 3" key="1">
    <citation type="journal article" date="2016" name="Nat. Commun.">
        <title>Thousands of microbial genomes shed light on interconnected biogeochemical processes in an aquifer system.</title>
        <authorList>
            <person name="Anantharaman K."/>
            <person name="Brown C.T."/>
            <person name="Hug L.A."/>
            <person name="Sharon I."/>
            <person name="Castelle C.J."/>
            <person name="Probst A.J."/>
            <person name="Thomas B.C."/>
            <person name="Singh A."/>
            <person name="Wilkins M.J."/>
            <person name="Karaoz U."/>
            <person name="Brodie E.L."/>
            <person name="Williams K.H."/>
            <person name="Hubbard S.S."/>
            <person name="Banfield J.F."/>
        </authorList>
    </citation>
    <scope>NUCLEOTIDE SEQUENCE [LARGE SCALE GENOMIC DNA]</scope>
</reference>
<accession>A0A1F7GLF2</accession>
<dbReference type="AlphaFoldDB" id="A0A1F7GLF2"/>
<comment type="caution">
    <text evidence="2">The sequence shown here is derived from an EMBL/GenBank/DDBJ whole genome shotgun (WGS) entry which is preliminary data.</text>
</comment>
<dbReference type="Proteomes" id="UP000176850">
    <property type="component" value="Unassembled WGS sequence"/>
</dbReference>
<dbReference type="EMBL" id="MFZH01000008">
    <property type="protein sequence ID" value="OGK19615.1"/>
    <property type="molecule type" value="Genomic_DNA"/>
</dbReference>
<dbReference type="SUPFAM" id="SSF53955">
    <property type="entry name" value="Lysozyme-like"/>
    <property type="match status" value="1"/>
</dbReference>
<protein>
    <recommendedName>
        <fullName evidence="4">Mannosyl-glycoprotein endo-beta-N-acetylglucosamidase-like domain-containing protein</fullName>
    </recommendedName>
</protein>
<sequence>MNKILIISFVLLLTFSLTSTIHAVDSVHEPSAMISHGGDTDVSREALLKKRVISRVLSKYNSTLTDQAEVFVDAAIKYDIDPYLVVSISGLESFFGRFMVPGNYNAWGWGGGYIGLESWENAITTISKALHERYYGRGAETLADVGRIYAESPTWAVRVQFFIDQFYKEESRLQKLDELL</sequence>
<name>A0A1F7GLF2_9BACT</name>
<evidence type="ECO:0000313" key="2">
    <source>
        <dbReference type="EMBL" id="OGK19615.1"/>
    </source>
</evidence>
<evidence type="ECO:0000256" key="1">
    <source>
        <dbReference type="SAM" id="SignalP"/>
    </source>
</evidence>
<organism evidence="2 3">
    <name type="scientific">Candidatus Roizmanbacteria bacterium RIFCSPHIGHO2_01_FULL_39_24</name>
    <dbReference type="NCBI Taxonomy" id="1802032"/>
    <lineage>
        <taxon>Bacteria</taxon>
        <taxon>Candidatus Roizmaniibacteriota</taxon>
    </lineage>
</organism>
<keyword evidence="1" id="KW-0732">Signal</keyword>
<feature type="chain" id="PRO_5009529193" description="Mannosyl-glycoprotein endo-beta-N-acetylglucosamidase-like domain-containing protein" evidence="1">
    <location>
        <begin position="24"/>
        <end position="180"/>
    </location>
</feature>